<proteinExistence type="predicted"/>
<dbReference type="Proteomes" id="UP001446871">
    <property type="component" value="Unassembled WGS sequence"/>
</dbReference>
<organism evidence="1 2">
    <name type="scientific">Apiospora saccharicola</name>
    <dbReference type="NCBI Taxonomy" id="335842"/>
    <lineage>
        <taxon>Eukaryota</taxon>
        <taxon>Fungi</taxon>
        <taxon>Dikarya</taxon>
        <taxon>Ascomycota</taxon>
        <taxon>Pezizomycotina</taxon>
        <taxon>Sordariomycetes</taxon>
        <taxon>Xylariomycetidae</taxon>
        <taxon>Amphisphaeriales</taxon>
        <taxon>Apiosporaceae</taxon>
        <taxon>Apiospora</taxon>
    </lineage>
</organism>
<evidence type="ECO:0000313" key="1">
    <source>
        <dbReference type="EMBL" id="KAK8045771.1"/>
    </source>
</evidence>
<name>A0ABR1TII5_9PEZI</name>
<dbReference type="EMBL" id="JAQQWM010000009">
    <property type="protein sequence ID" value="KAK8045771.1"/>
    <property type="molecule type" value="Genomic_DNA"/>
</dbReference>
<reference evidence="1 2" key="1">
    <citation type="submission" date="2023-01" db="EMBL/GenBank/DDBJ databases">
        <title>Analysis of 21 Apiospora genomes using comparative genomics revels a genus with tremendous synthesis potential of carbohydrate active enzymes and secondary metabolites.</title>
        <authorList>
            <person name="Sorensen T."/>
        </authorList>
    </citation>
    <scope>NUCLEOTIDE SEQUENCE [LARGE SCALE GENOMIC DNA]</scope>
    <source>
        <strain evidence="1 2">CBS 83171</strain>
    </source>
</reference>
<accession>A0ABR1TII5</accession>
<evidence type="ECO:0000313" key="2">
    <source>
        <dbReference type="Proteomes" id="UP001446871"/>
    </source>
</evidence>
<gene>
    <name evidence="1" type="ORF">PG996_013835</name>
</gene>
<keyword evidence="2" id="KW-1185">Reference proteome</keyword>
<sequence length="384" mass="43499">MVFYSEKIDELARKKSAGGATPTYLHLYDAFMEHIMSIIGIGNDPSFNFILEIVHSGLGLRYDNVTGKAENPLTGELLMDEEVIYNSTVDRVMIDVELELRKKYPNLFFSSCTRLPDVTMSGRHYKAKFGDGSLVPWPEGEKGLAAQLRAIPGGLYPRSDIVVADDASAEIAARTWIDEYSHLDRRDLLKIPYDEWLNTECDSAVAETIHKLRGEFLPTKVTDTTVPPTSEDWPTSFRDDIDDEKEAYPWEKLDLLFSRVYQKMSRSVHSLYKTLTHRAAEFQERHSGPDGRLQLLGIMRDVACAIRDAACVLCTHWPCKTIKHLGTYFDSEGWWYQKLETTKGYVCSLCEVGKEWQSLCHSAADSTKTDSDTPFCKRGVTGHT</sequence>
<comment type="caution">
    <text evidence="1">The sequence shown here is derived from an EMBL/GenBank/DDBJ whole genome shotgun (WGS) entry which is preliminary data.</text>
</comment>
<protein>
    <submittedName>
        <fullName evidence="1">Uncharacterized protein</fullName>
    </submittedName>
</protein>